<comment type="caution">
    <text evidence="2">The sequence shown here is derived from an EMBL/GenBank/DDBJ whole genome shotgun (WGS) entry which is preliminary data.</text>
</comment>
<dbReference type="EMBL" id="JACSGT010000004">
    <property type="protein sequence ID" value="MCF2221933.1"/>
    <property type="molecule type" value="Genomic_DNA"/>
</dbReference>
<sequence>MNISKKLSSKLYGKKSYQKFFEKLFYISLKGMNYGNGSDYEKSGEKYVFEIINNVFANKEIIIFDIGANVGSYSKALIKNIKPNFSIYAFEPMSYAANKLKDIKHENFKFYQFGFSNCIGNTEIHFDYDGSVWASIENKGYERLNKNLNKTETIELQTIDHFMSENSINQIDFLKIDVEGHELQAFKGAEEALKSNQIKIIQFEFGLASLHANNKLKDFFSILSSYDIYRILQDGVQKITYHEAFEIYLTTNYLAVNKNLNIKL</sequence>
<dbReference type="PANTHER" id="PTHR36973:SF4">
    <property type="entry name" value="NODULATION PROTEIN"/>
    <property type="match status" value="1"/>
</dbReference>
<dbReference type="SUPFAM" id="SSF53335">
    <property type="entry name" value="S-adenosyl-L-methionine-dependent methyltransferases"/>
    <property type="match status" value="1"/>
</dbReference>
<organism evidence="2 3">
    <name type="scientific">Chryseobacterium indicum</name>
    <dbReference type="NCBI Taxonomy" id="2766954"/>
    <lineage>
        <taxon>Bacteria</taxon>
        <taxon>Pseudomonadati</taxon>
        <taxon>Bacteroidota</taxon>
        <taxon>Flavobacteriia</taxon>
        <taxon>Flavobacteriales</taxon>
        <taxon>Weeksellaceae</taxon>
        <taxon>Chryseobacterium group</taxon>
        <taxon>Chryseobacterium</taxon>
    </lineage>
</organism>
<evidence type="ECO:0000313" key="3">
    <source>
        <dbReference type="Proteomes" id="UP001430374"/>
    </source>
</evidence>
<name>A0ABS9CC44_9FLAO</name>
<dbReference type="InterPro" id="IPR053188">
    <property type="entry name" value="FkbM_Methyltransferase"/>
</dbReference>
<dbReference type="PANTHER" id="PTHR36973">
    <property type="entry name" value="SLL1456 PROTEIN-RELATED"/>
    <property type="match status" value="1"/>
</dbReference>
<dbReference type="Proteomes" id="UP001430374">
    <property type="component" value="Unassembled WGS sequence"/>
</dbReference>
<dbReference type="InterPro" id="IPR029063">
    <property type="entry name" value="SAM-dependent_MTases_sf"/>
</dbReference>
<gene>
    <name evidence="2" type="ORF">H9Q08_21975</name>
</gene>
<dbReference type="Gene3D" id="3.40.50.150">
    <property type="entry name" value="Vaccinia Virus protein VP39"/>
    <property type="match status" value="1"/>
</dbReference>
<protein>
    <submittedName>
        <fullName evidence="2">FkbM family methyltransferase</fullName>
    </submittedName>
</protein>
<reference evidence="2" key="1">
    <citation type="submission" date="2021-08" db="EMBL/GenBank/DDBJ databases">
        <title>Complete genome sequence of Chryseobacterium sp strain PS-8.</title>
        <authorList>
            <person name="Das S.K."/>
        </authorList>
    </citation>
    <scope>NUCLEOTIDE SEQUENCE</scope>
    <source>
        <strain evidence="2">PS-8</strain>
    </source>
</reference>
<keyword evidence="2" id="KW-0489">Methyltransferase</keyword>
<dbReference type="RefSeq" id="WP_235133106.1">
    <property type="nucleotide sequence ID" value="NZ_JACSGT010000004.1"/>
</dbReference>
<dbReference type="GO" id="GO:0008168">
    <property type="term" value="F:methyltransferase activity"/>
    <property type="evidence" value="ECO:0007669"/>
    <property type="project" value="UniProtKB-KW"/>
</dbReference>
<dbReference type="GO" id="GO:0032259">
    <property type="term" value="P:methylation"/>
    <property type="evidence" value="ECO:0007669"/>
    <property type="project" value="UniProtKB-KW"/>
</dbReference>
<accession>A0ABS9CC44</accession>
<keyword evidence="3" id="KW-1185">Reference proteome</keyword>
<proteinExistence type="predicted"/>
<evidence type="ECO:0000313" key="2">
    <source>
        <dbReference type="EMBL" id="MCF2221933.1"/>
    </source>
</evidence>
<keyword evidence="2" id="KW-0808">Transferase</keyword>
<evidence type="ECO:0000259" key="1">
    <source>
        <dbReference type="Pfam" id="PF05050"/>
    </source>
</evidence>
<dbReference type="NCBIfam" id="TIGR01444">
    <property type="entry name" value="fkbM_fam"/>
    <property type="match status" value="1"/>
</dbReference>
<feature type="domain" description="Methyltransferase FkbM" evidence="1">
    <location>
        <begin position="65"/>
        <end position="208"/>
    </location>
</feature>
<dbReference type="Pfam" id="PF05050">
    <property type="entry name" value="Methyltransf_21"/>
    <property type="match status" value="1"/>
</dbReference>
<dbReference type="InterPro" id="IPR006342">
    <property type="entry name" value="FkbM_mtfrase"/>
</dbReference>